<accession>A0ABT9Z1E0</accession>
<dbReference type="RefSeq" id="WP_095300171.1">
    <property type="nucleotide sequence ID" value="NZ_CADEPK010000232.1"/>
</dbReference>
<dbReference type="Proteomes" id="UP001232245">
    <property type="component" value="Unassembled WGS sequence"/>
</dbReference>
<gene>
    <name evidence="2" type="ORF">J2S02_002418</name>
</gene>
<name>A0ABT9Z1E0_9BACI</name>
<feature type="transmembrane region" description="Helical" evidence="1">
    <location>
        <begin position="60"/>
        <end position="80"/>
    </location>
</feature>
<feature type="transmembrane region" description="Helical" evidence="1">
    <location>
        <begin position="6"/>
        <end position="21"/>
    </location>
</feature>
<keyword evidence="3" id="KW-1185">Reference proteome</keyword>
<feature type="transmembrane region" description="Helical" evidence="1">
    <location>
        <begin position="33"/>
        <end position="54"/>
    </location>
</feature>
<protein>
    <recommendedName>
        <fullName evidence="4">Lycopene cyclase domain-containing protein</fullName>
    </recommendedName>
</protein>
<evidence type="ECO:0000313" key="3">
    <source>
        <dbReference type="Proteomes" id="UP001232245"/>
    </source>
</evidence>
<reference evidence="2 3" key="1">
    <citation type="submission" date="2023-07" db="EMBL/GenBank/DDBJ databases">
        <title>Genomic Encyclopedia of Type Strains, Phase IV (KMG-IV): sequencing the most valuable type-strain genomes for metagenomic binning, comparative biology and taxonomic classification.</title>
        <authorList>
            <person name="Goeker M."/>
        </authorList>
    </citation>
    <scope>NUCLEOTIDE SEQUENCE [LARGE SCALE GENOMIC DNA]</scope>
    <source>
        <strain evidence="2 3">DSM 17723</strain>
    </source>
</reference>
<organism evidence="2 3">
    <name type="scientific">Metabacillus niabensis</name>
    <dbReference type="NCBI Taxonomy" id="324854"/>
    <lineage>
        <taxon>Bacteria</taxon>
        <taxon>Bacillati</taxon>
        <taxon>Bacillota</taxon>
        <taxon>Bacilli</taxon>
        <taxon>Bacillales</taxon>
        <taxon>Bacillaceae</taxon>
        <taxon>Metabacillus</taxon>
    </lineage>
</organism>
<evidence type="ECO:0000256" key="1">
    <source>
        <dbReference type="SAM" id="Phobius"/>
    </source>
</evidence>
<dbReference type="EMBL" id="JAUSTZ010000004">
    <property type="protein sequence ID" value="MDQ0226073.1"/>
    <property type="molecule type" value="Genomic_DNA"/>
</dbReference>
<keyword evidence="1" id="KW-1133">Transmembrane helix</keyword>
<evidence type="ECO:0000313" key="2">
    <source>
        <dbReference type="EMBL" id="MDQ0226073.1"/>
    </source>
</evidence>
<sequence length="156" mass="18752">MTNQLILWGVLILPWVTLFFMKKEDVKRYMPVGLFAVFTSALILEAGMTVKWWVYYETAYPLRNISYLYGTIPVFTMWIFKFTYGRFWLFLFSDLLLNIFYTYVFEYYFLGSRKIIEFLNMSPLLDVIATTILGVIIYGYQRWQEGIFISTNKKYE</sequence>
<keyword evidence="1" id="KW-0812">Transmembrane</keyword>
<evidence type="ECO:0008006" key="4">
    <source>
        <dbReference type="Google" id="ProtNLM"/>
    </source>
</evidence>
<keyword evidence="1" id="KW-0472">Membrane</keyword>
<feature type="transmembrane region" description="Helical" evidence="1">
    <location>
        <begin position="87"/>
        <end position="109"/>
    </location>
</feature>
<feature type="transmembrane region" description="Helical" evidence="1">
    <location>
        <begin position="121"/>
        <end position="140"/>
    </location>
</feature>
<proteinExistence type="predicted"/>
<comment type="caution">
    <text evidence="2">The sequence shown here is derived from an EMBL/GenBank/DDBJ whole genome shotgun (WGS) entry which is preliminary data.</text>
</comment>